<protein>
    <recommendedName>
        <fullName evidence="4">BED-type domain-containing protein</fullName>
    </recommendedName>
</protein>
<reference evidence="2 3" key="1">
    <citation type="journal article" date="2015" name="Nat. Commun.">
        <title>Lucilia cuprina genome unlocks parasitic fly biology to underpin future interventions.</title>
        <authorList>
            <person name="Anstead C.A."/>
            <person name="Korhonen P.K."/>
            <person name="Young N.D."/>
            <person name="Hall R.S."/>
            <person name="Jex A.R."/>
            <person name="Murali S.C."/>
            <person name="Hughes D.S."/>
            <person name="Lee S.F."/>
            <person name="Perry T."/>
            <person name="Stroehlein A.J."/>
            <person name="Ansell B.R."/>
            <person name="Breugelmans B."/>
            <person name="Hofmann A."/>
            <person name="Qu J."/>
            <person name="Dugan S."/>
            <person name="Lee S.L."/>
            <person name="Chao H."/>
            <person name="Dinh H."/>
            <person name="Han Y."/>
            <person name="Doddapaneni H.V."/>
            <person name="Worley K.C."/>
            <person name="Muzny D.M."/>
            <person name="Ioannidis P."/>
            <person name="Waterhouse R.M."/>
            <person name="Zdobnov E.M."/>
            <person name="James P.J."/>
            <person name="Bagnall N.H."/>
            <person name="Kotze A.C."/>
            <person name="Gibbs R.A."/>
            <person name="Richards S."/>
            <person name="Batterham P."/>
            <person name="Gasser R.B."/>
        </authorList>
    </citation>
    <scope>NUCLEOTIDE SEQUENCE [LARGE SCALE GENOMIC DNA]</scope>
    <source>
        <strain evidence="2 3">LS</strain>
        <tissue evidence="2">Full body</tissue>
    </source>
</reference>
<dbReference type="SUPFAM" id="SSF57667">
    <property type="entry name" value="beta-beta-alpha zinc fingers"/>
    <property type="match status" value="1"/>
</dbReference>
<comment type="caution">
    <text evidence="2">The sequence shown here is derived from an EMBL/GenBank/DDBJ whole genome shotgun (WGS) entry which is preliminary data.</text>
</comment>
<dbReference type="Proteomes" id="UP000037069">
    <property type="component" value="Unassembled WGS sequence"/>
</dbReference>
<feature type="compositionally biased region" description="Basic and acidic residues" evidence="1">
    <location>
        <begin position="1"/>
        <end position="12"/>
    </location>
</feature>
<gene>
    <name evidence="2" type="ORF">FF38_09400</name>
</gene>
<evidence type="ECO:0000313" key="3">
    <source>
        <dbReference type="Proteomes" id="UP000037069"/>
    </source>
</evidence>
<feature type="region of interest" description="Disordered" evidence="1">
    <location>
        <begin position="1"/>
        <end position="33"/>
    </location>
</feature>
<evidence type="ECO:0008006" key="4">
    <source>
        <dbReference type="Google" id="ProtNLM"/>
    </source>
</evidence>
<dbReference type="OrthoDB" id="7762031at2759"/>
<sequence>MLRYLQKEKASGDDGANQDDESGSSTSMEDWLKNPDINSWAEKRDSKVFCKICNVELKVSSGKSDLMAHFQSKKHQDAAKATYQTKKKLQK</sequence>
<keyword evidence="3" id="KW-1185">Reference proteome</keyword>
<proteinExistence type="predicted"/>
<dbReference type="Gene3D" id="3.30.160.60">
    <property type="entry name" value="Classic Zinc Finger"/>
    <property type="match status" value="1"/>
</dbReference>
<dbReference type="AlphaFoldDB" id="A0A0L0CT54"/>
<evidence type="ECO:0000256" key="1">
    <source>
        <dbReference type="SAM" id="MobiDB-lite"/>
    </source>
</evidence>
<organism evidence="2 3">
    <name type="scientific">Lucilia cuprina</name>
    <name type="common">Green bottle fly</name>
    <name type="synonym">Australian sheep blowfly</name>
    <dbReference type="NCBI Taxonomy" id="7375"/>
    <lineage>
        <taxon>Eukaryota</taxon>
        <taxon>Metazoa</taxon>
        <taxon>Ecdysozoa</taxon>
        <taxon>Arthropoda</taxon>
        <taxon>Hexapoda</taxon>
        <taxon>Insecta</taxon>
        <taxon>Pterygota</taxon>
        <taxon>Neoptera</taxon>
        <taxon>Endopterygota</taxon>
        <taxon>Diptera</taxon>
        <taxon>Brachycera</taxon>
        <taxon>Muscomorpha</taxon>
        <taxon>Oestroidea</taxon>
        <taxon>Calliphoridae</taxon>
        <taxon>Luciliinae</taxon>
        <taxon>Lucilia</taxon>
    </lineage>
</organism>
<dbReference type="EMBL" id="JRES01000049">
    <property type="protein sequence ID" value="KNC34599.1"/>
    <property type="molecule type" value="Genomic_DNA"/>
</dbReference>
<feature type="region of interest" description="Disordered" evidence="1">
    <location>
        <begin position="71"/>
        <end position="91"/>
    </location>
</feature>
<name>A0A0L0CT54_LUCCU</name>
<accession>A0A0L0CT54</accession>
<dbReference type="InterPro" id="IPR036236">
    <property type="entry name" value="Znf_C2H2_sf"/>
</dbReference>
<evidence type="ECO:0000313" key="2">
    <source>
        <dbReference type="EMBL" id="KNC34599.1"/>
    </source>
</evidence>